<feature type="domain" description="OTU" evidence="1">
    <location>
        <begin position="137"/>
        <end position="265"/>
    </location>
</feature>
<dbReference type="PANTHER" id="PTHR12419:SF11">
    <property type="entry name" value="OTU DOMAIN-CONTAINING PROTEIN DDB_G0284757"/>
    <property type="match status" value="1"/>
</dbReference>
<dbReference type="PANTHER" id="PTHR12419">
    <property type="entry name" value="OTU DOMAIN CONTAINING PROTEIN"/>
    <property type="match status" value="1"/>
</dbReference>
<dbReference type="eggNOG" id="KOG2605">
    <property type="taxonomic scope" value="Eukaryota"/>
</dbReference>
<dbReference type="SUPFAM" id="SSF54001">
    <property type="entry name" value="Cysteine proteinases"/>
    <property type="match status" value="1"/>
</dbReference>
<organism evidence="2 3">
    <name type="scientific">Sphaeroforma arctica JP610</name>
    <dbReference type="NCBI Taxonomy" id="667725"/>
    <lineage>
        <taxon>Eukaryota</taxon>
        <taxon>Ichthyosporea</taxon>
        <taxon>Ichthyophonida</taxon>
        <taxon>Sphaeroforma</taxon>
    </lineage>
</organism>
<dbReference type="CDD" id="cd22751">
    <property type="entry name" value="OTU_plant_OTU9-like"/>
    <property type="match status" value="1"/>
</dbReference>
<dbReference type="GO" id="GO:0016579">
    <property type="term" value="P:protein deubiquitination"/>
    <property type="evidence" value="ECO:0007669"/>
    <property type="project" value="TreeGrafter"/>
</dbReference>
<name>A0A0L0FW88_9EUKA</name>
<protein>
    <recommendedName>
        <fullName evidence="1">OTU domain-containing protein</fullName>
    </recommendedName>
</protein>
<dbReference type="Gene3D" id="3.90.70.80">
    <property type="match status" value="1"/>
</dbReference>
<proteinExistence type="predicted"/>
<dbReference type="RefSeq" id="XP_014154979.1">
    <property type="nucleotide sequence ID" value="XM_014299504.1"/>
</dbReference>
<evidence type="ECO:0000313" key="3">
    <source>
        <dbReference type="Proteomes" id="UP000054560"/>
    </source>
</evidence>
<dbReference type="Pfam" id="PF02338">
    <property type="entry name" value="OTU"/>
    <property type="match status" value="1"/>
</dbReference>
<evidence type="ECO:0000259" key="1">
    <source>
        <dbReference type="PROSITE" id="PS50802"/>
    </source>
</evidence>
<accession>A0A0L0FW88</accession>
<dbReference type="OrthoDB" id="415023at2759"/>
<dbReference type="InterPro" id="IPR003323">
    <property type="entry name" value="OTU_dom"/>
</dbReference>
<dbReference type="PROSITE" id="PS50802">
    <property type="entry name" value="OTU"/>
    <property type="match status" value="1"/>
</dbReference>
<dbReference type="Proteomes" id="UP000054560">
    <property type="component" value="Unassembled WGS sequence"/>
</dbReference>
<sequence>MVGVIDLPVDMSDLQEYKEDWYDILKDKDGSSKGEGKILIGVRVTDGRRKVTKDGGLPTEYMSMADDAQIIKRLTQQVDPVSLFLAMPRVMIVMKRKAQKAREAVELRNSSDYIPKKVKNESSERKQLNDRLELLGLTLKESEGDGNCQFRSFSFQLYGTQEHYKEIRKLICQWMRDHSESFSFYFNGDAEWQSYLKTMSRDREWGDELTLKAASDVLGANVHVVSSTLTNWYLTYTPDAQPQEQRKQIFLAYLSPVHYNSIILNKDAAAYSTPNTSKENLKDA</sequence>
<gene>
    <name evidence="2" type="ORF">SARC_06580</name>
</gene>
<dbReference type="InterPro" id="IPR038765">
    <property type="entry name" value="Papain-like_cys_pep_sf"/>
</dbReference>
<dbReference type="InterPro" id="IPR050704">
    <property type="entry name" value="Peptidase_C85-like"/>
</dbReference>
<dbReference type="GeneID" id="25907084"/>
<dbReference type="GO" id="GO:0004843">
    <property type="term" value="F:cysteine-type deubiquitinase activity"/>
    <property type="evidence" value="ECO:0007669"/>
    <property type="project" value="TreeGrafter"/>
</dbReference>
<keyword evidence="3" id="KW-1185">Reference proteome</keyword>
<dbReference type="EMBL" id="KQ242071">
    <property type="protein sequence ID" value="KNC81077.1"/>
    <property type="molecule type" value="Genomic_DNA"/>
</dbReference>
<reference evidence="2 3" key="1">
    <citation type="submission" date="2011-02" db="EMBL/GenBank/DDBJ databases">
        <title>The Genome Sequence of Sphaeroforma arctica JP610.</title>
        <authorList>
            <consortium name="The Broad Institute Genome Sequencing Platform"/>
            <person name="Russ C."/>
            <person name="Cuomo C."/>
            <person name="Young S.K."/>
            <person name="Zeng Q."/>
            <person name="Gargeya S."/>
            <person name="Alvarado L."/>
            <person name="Berlin A."/>
            <person name="Chapman S.B."/>
            <person name="Chen Z."/>
            <person name="Freedman E."/>
            <person name="Gellesch M."/>
            <person name="Goldberg J."/>
            <person name="Griggs A."/>
            <person name="Gujja S."/>
            <person name="Heilman E."/>
            <person name="Heiman D."/>
            <person name="Howarth C."/>
            <person name="Mehta T."/>
            <person name="Neiman D."/>
            <person name="Pearson M."/>
            <person name="Roberts A."/>
            <person name="Saif S."/>
            <person name="Shea T."/>
            <person name="Shenoy N."/>
            <person name="Sisk P."/>
            <person name="Stolte C."/>
            <person name="Sykes S."/>
            <person name="White J."/>
            <person name="Yandava C."/>
            <person name="Burger G."/>
            <person name="Gray M.W."/>
            <person name="Holland P.W.H."/>
            <person name="King N."/>
            <person name="Lang F.B.F."/>
            <person name="Roger A.J."/>
            <person name="Ruiz-Trillo I."/>
            <person name="Haas B."/>
            <person name="Nusbaum C."/>
            <person name="Birren B."/>
        </authorList>
    </citation>
    <scope>NUCLEOTIDE SEQUENCE [LARGE SCALE GENOMIC DNA]</scope>
    <source>
        <strain evidence="2 3">JP610</strain>
    </source>
</reference>
<dbReference type="AlphaFoldDB" id="A0A0L0FW88"/>
<dbReference type="STRING" id="667725.A0A0L0FW88"/>
<evidence type="ECO:0000313" key="2">
    <source>
        <dbReference type="EMBL" id="KNC81077.1"/>
    </source>
</evidence>